<name>A0A645GSY2_9ZZZZ</name>
<dbReference type="EMBL" id="VSSQ01080979">
    <property type="protein sequence ID" value="MPN30017.1"/>
    <property type="molecule type" value="Genomic_DNA"/>
</dbReference>
<comment type="caution">
    <text evidence="1">The sequence shown here is derived from an EMBL/GenBank/DDBJ whole genome shotgun (WGS) entry which is preliminary data.</text>
</comment>
<organism evidence="1">
    <name type="scientific">bioreactor metagenome</name>
    <dbReference type="NCBI Taxonomy" id="1076179"/>
    <lineage>
        <taxon>unclassified sequences</taxon>
        <taxon>metagenomes</taxon>
        <taxon>ecological metagenomes</taxon>
    </lineage>
</organism>
<evidence type="ECO:0000313" key="1">
    <source>
        <dbReference type="EMBL" id="MPN30017.1"/>
    </source>
</evidence>
<accession>A0A645GSY2</accession>
<sequence length="141" mass="15763">MVLYKNSCILSFLRLAAGIGGSLYRKSYAFFDREKDNEKCHHFNEETAWIYPGGADHGSCRFGHPVFGYCPECFQCDGQSERRGGPGEFDDIEFRDPPVCLQCRKNHRRCFRWHVGRRGADAGSGGGRLSGRGNCAPTGGY</sequence>
<reference evidence="1" key="1">
    <citation type="submission" date="2019-08" db="EMBL/GenBank/DDBJ databases">
        <authorList>
            <person name="Kucharzyk K."/>
            <person name="Murdoch R.W."/>
            <person name="Higgins S."/>
            <person name="Loffler F."/>
        </authorList>
    </citation>
    <scope>NUCLEOTIDE SEQUENCE</scope>
</reference>
<proteinExistence type="predicted"/>
<protein>
    <submittedName>
        <fullName evidence="1">Uncharacterized protein</fullName>
    </submittedName>
</protein>
<dbReference type="AlphaFoldDB" id="A0A645GSY2"/>
<gene>
    <name evidence="1" type="ORF">SDC9_177474</name>
</gene>